<dbReference type="InterPro" id="IPR038607">
    <property type="entry name" value="PhoD-like_sf"/>
</dbReference>
<dbReference type="Gene3D" id="2.60.40.380">
    <property type="entry name" value="Purple acid phosphatase-like, N-terminal"/>
    <property type="match status" value="1"/>
</dbReference>
<keyword evidence="1" id="KW-0732">Signal</keyword>
<reference evidence="5" key="1">
    <citation type="journal article" date="2019" name="Int. J. Syst. Evol. Microbiol.">
        <title>The Global Catalogue of Microorganisms (GCM) 10K type strain sequencing project: providing services to taxonomists for standard genome sequencing and annotation.</title>
        <authorList>
            <consortium name="The Broad Institute Genomics Platform"/>
            <consortium name="The Broad Institute Genome Sequencing Center for Infectious Disease"/>
            <person name="Wu L."/>
            <person name="Ma J."/>
        </authorList>
    </citation>
    <scope>NUCLEOTIDE SEQUENCE [LARGE SCALE GENOMIC DNA]</scope>
    <source>
        <strain evidence="5">KACC 11407</strain>
    </source>
</reference>
<dbReference type="RefSeq" id="WP_386755683.1">
    <property type="nucleotide sequence ID" value="NZ_JBHSNM010000005.1"/>
</dbReference>
<dbReference type="InterPro" id="IPR018946">
    <property type="entry name" value="PhoD-like_MPP"/>
</dbReference>
<accession>A0ABW0SR76</accession>
<feature type="domain" description="PhoD-like phosphatase metallophosphatase" evidence="2">
    <location>
        <begin position="145"/>
        <end position="572"/>
    </location>
</feature>
<dbReference type="SUPFAM" id="SSF56300">
    <property type="entry name" value="Metallo-dependent phosphatases"/>
    <property type="match status" value="1"/>
</dbReference>
<dbReference type="Pfam" id="PF16655">
    <property type="entry name" value="PhoD_N"/>
    <property type="match status" value="1"/>
</dbReference>
<dbReference type="Pfam" id="PF09423">
    <property type="entry name" value="PhoD"/>
    <property type="match status" value="1"/>
</dbReference>
<evidence type="ECO:0000256" key="1">
    <source>
        <dbReference type="ARBA" id="ARBA00022729"/>
    </source>
</evidence>
<comment type="caution">
    <text evidence="4">The sequence shown here is derived from an EMBL/GenBank/DDBJ whole genome shotgun (WGS) entry which is preliminary data.</text>
</comment>
<dbReference type="Gene3D" id="3.60.21.70">
    <property type="entry name" value="PhoD-like phosphatase"/>
    <property type="match status" value="1"/>
</dbReference>
<evidence type="ECO:0000259" key="2">
    <source>
        <dbReference type="Pfam" id="PF09423"/>
    </source>
</evidence>
<dbReference type="PROSITE" id="PS51318">
    <property type="entry name" value="TAT"/>
    <property type="match status" value="1"/>
</dbReference>
<sequence length="697" mass="77830">MPTLDRRQFLKLAAAMGATLAWGCATVRPSSSGWRERRDLFPQGVASGDPDANSVLLWTRRPYADNRERGMLLVEVAEDAAFTRVVATTAAPVLARSDWTCRVLVGELQPAREYWYRFVDEDGNGSRIGRTLTAPAADDLRPAKFAFVSCQSIPEGYGNGYRRMIYEDERAAPGERIDFVLHLGDFIYEVVQYPDQVKNGHRYDRLITFPIKYPKGKTVAKNRFWVPDSLEDYRVAYKAYLQDPDLQDARARWPFVCIWDNHEFSWNGWQSIQEFAGTDGWVPAQTLKVAANQAWFEFLPARVLAPGSNLAAFDAPQVEDVPMKPADFDDTGLCTEPNNLAAINSLIAYRALRWGRHIDLFITDNRSFRSRDPGSHDEIGPLFEGDVLGFVPEELWAQLDGGRAYADGHPPAKLVMGDRSVDNYVAKDPPQSMLGAKQKAWFLDQLRGATATWKVWGNSLGTLDTRVDPQNLPPELSRQWKGKGYGLMTVYDWGSMYHERAEIFDAVRDAGMTGLIVVAGDRHSFWAGYAAKALPPAAFEPVGVSFVGGSLISPGAAEANEHNQKKENNPTRGLYIAEDKDGRPQSTQNLTLRHGVRSALEYEKTRDLQKALAVRNPELAPHLTFYDAGGHGYATVRVDGERMVTDFVCIPRPITRAPGEDGGPLRYRVRHEAALWQPGERPQLKQTVLEGDVGLAV</sequence>
<proteinExistence type="predicted"/>
<protein>
    <submittedName>
        <fullName evidence="4">Alkaline phosphatase D family protein</fullName>
    </submittedName>
</protein>
<keyword evidence="5" id="KW-1185">Reference proteome</keyword>
<dbReference type="NCBIfam" id="TIGR01409">
    <property type="entry name" value="TAT_signal_seq"/>
    <property type="match status" value="1"/>
</dbReference>
<dbReference type="InterPro" id="IPR029052">
    <property type="entry name" value="Metallo-depent_PP-like"/>
</dbReference>
<organism evidence="4 5">
    <name type="scientific">Lysobacter yangpyeongensis</name>
    <dbReference type="NCBI Taxonomy" id="346182"/>
    <lineage>
        <taxon>Bacteria</taxon>
        <taxon>Pseudomonadati</taxon>
        <taxon>Pseudomonadota</taxon>
        <taxon>Gammaproteobacteria</taxon>
        <taxon>Lysobacterales</taxon>
        <taxon>Lysobacteraceae</taxon>
        <taxon>Lysobacter</taxon>
    </lineage>
</organism>
<evidence type="ECO:0000313" key="4">
    <source>
        <dbReference type="EMBL" id="MFC5571115.1"/>
    </source>
</evidence>
<feature type="domain" description="Phospholipase D N-terminal" evidence="3">
    <location>
        <begin position="43"/>
        <end position="133"/>
    </location>
</feature>
<name>A0ABW0SR76_9GAMM</name>
<dbReference type="PANTHER" id="PTHR43606">
    <property type="entry name" value="PHOSPHATASE, PUTATIVE (AFU_ORTHOLOGUE AFUA_6G08710)-RELATED"/>
    <property type="match status" value="1"/>
</dbReference>
<gene>
    <name evidence="4" type="ORF">ACFPN1_13700</name>
</gene>
<dbReference type="InterPro" id="IPR006311">
    <property type="entry name" value="TAT_signal"/>
</dbReference>
<dbReference type="InterPro" id="IPR052900">
    <property type="entry name" value="Phospholipid_Metab_Enz"/>
</dbReference>
<dbReference type="InterPro" id="IPR032093">
    <property type="entry name" value="PhoD_N"/>
</dbReference>
<evidence type="ECO:0000313" key="5">
    <source>
        <dbReference type="Proteomes" id="UP001596036"/>
    </source>
</evidence>
<dbReference type="EMBL" id="JBHSNM010000005">
    <property type="protein sequence ID" value="MFC5571115.1"/>
    <property type="molecule type" value="Genomic_DNA"/>
</dbReference>
<evidence type="ECO:0000259" key="3">
    <source>
        <dbReference type="Pfam" id="PF16655"/>
    </source>
</evidence>
<dbReference type="PANTHER" id="PTHR43606:SF2">
    <property type="entry name" value="ALKALINE PHOSPHATASE FAMILY PROTEIN (AFU_ORTHOLOGUE AFUA_5G03860)"/>
    <property type="match status" value="1"/>
</dbReference>
<dbReference type="Proteomes" id="UP001596036">
    <property type="component" value="Unassembled WGS sequence"/>
</dbReference>
<dbReference type="InterPro" id="IPR019546">
    <property type="entry name" value="TAT_signal_bac_arc"/>
</dbReference>